<keyword evidence="4" id="KW-1185">Reference proteome</keyword>
<name>A0A7I8JIC3_SPIIN</name>
<protein>
    <submittedName>
        <fullName evidence="2">Uncharacterized protein</fullName>
    </submittedName>
</protein>
<feature type="compositionally biased region" description="Polar residues" evidence="1">
    <location>
        <begin position="17"/>
        <end position="43"/>
    </location>
</feature>
<accession>A0A7I8JIC3</accession>
<evidence type="ECO:0000313" key="4">
    <source>
        <dbReference type="Proteomes" id="UP000663760"/>
    </source>
</evidence>
<reference evidence="2" key="1">
    <citation type="submission" date="2019-12" db="EMBL/GenBank/DDBJ databases">
        <authorList>
            <person name="Scholz U."/>
            <person name="Mascher M."/>
            <person name="Fiebig A."/>
        </authorList>
    </citation>
    <scope>NUCLEOTIDE SEQUENCE</scope>
</reference>
<dbReference type="Proteomes" id="UP000663760">
    <property type="component" value="Chromosome 13"/>
</dbReference>
<proteinExistence type="predicted"/>
<feature type="region of interest" description="Disordered" evidence="1">
    <location>
        <begin position="1"/>
        <end position="60"/>
    </location>
</feature>
<dbReference type="AlphaFoldDB" id="A0A7I8JIC3"/>
<dbReference type="EMBL" id="LR746276">
    <property type="protein sequence ID" value="CAA7406640.1"/>
    <property type="molecule type" value="Genomic_DNA"/>
</dbReference>
<evidence type="ECO:0000313" key="3">
    <source>
        <dbReference type="EMBL" id="CAA7406640.1"/>
    </source>
</evidence>
<gene>
    <name evidence="2" type="ORF">SI7747_13016074</name>
    <name evidence="3" type="ORF">SI8410_13017318</name>
</gene>
<organism evidence="2">
    <name type="scientific">Spirodela intermedia</name>
    <name type="common">Intermediate duckweed</name>
    <dbReference type="NCBI Taxonomy" id="51605"/>
    <lineage>
        <taxon>Eukaryota</taxon>
        <taxon>Viridiplantae</taxon>
        <taxon>Streptophyta</taxon>
        <taxon>Embryophyta</taxon>
        <taxon>Tracheophyta</taxon>
        <taxon>Spermatophyta</taxon>
        <taxon>Magnoliopsida</taxon>
        <taxon>Liliopsida</taxon>
        <taxon>Araceae</taxon>
        <taxon>Lemnoideae</taxon>
        <taxon>Spirodela</taxon>
    </lineage>
</organism>
<sequence length="60" mass="6635">MQGRWNAWVHLGRSRRASPSWNSPRQTEQSQVPTIPSPLTNLISPRDLISDSSSPPPAGE</sequence>
<evidence type="ECO:0000256" key="1">
    <source>
        <dbReference type="SAM" id="MobiDB-lite"/>
    </source>
</evidence>
<dbReference type="EMBL" id="LR743600">
    <property type="protein sequence ID" value="CAA2630428.1"/>
    <property type="molecule type" value="Genomic_DNA"/>
</dbReference>
<evidence type="ECO:0000313" key="2">
    <source>
        <dbReference type="EMBL" id="CAA2630428.1"/>
    </source>
</evidence>